<dbReference type="CDD" id="cd02511">
    <property type="entry name" value="Beta4Glucosyltransferase"/>
    <property type="match status" value="1"/>
</dbReference>
<dbReference type="InterPro" id="IPR013105">
    <property type="entry name" value="TPR_2"/>
</dbReference>
<dbReference type="Proteomes" id="UP000726170">
    <property type="component" value="Unassembled WGS sequence"/>
</dbReference>
<evidence type="ECO:0000313" key="6">
    <source>
        <dbReference type="Proteomes" id="UP000726170"/>
    </source>
</evidence>
<proteinExistence type="predicted"/>
<keyword evidence="1" id="KW-0677">Repeat</keyword>
<keyword evidence="6" id="KW-1185">Reference proteome</keyword>
<dbReference type="Pfam" id="PF00535">
    <property type="entry name" value="Glycos_transf_2"/>
    <property type="match status" value="1"/>
</dbReference>
<evidence type="ECO:0000256" key="1">
    <source>
        <dbReference type="ARBA" id="ARBA00022737"/>
    </source>
</evidence>
<evidence type="ECO:0000313" key="5">
    <source>
        <dbReference type="EMBL" id="MBU5483062.1"/>
    </source>
</evidence>
<dbReference type="PANTHER" id="PTHR43630">
    <property type="entry name" value="POLY-BETA-1,6-N-ACETYL-D-GLUCOSAMINE SYNTHASE"/>
    <property type="match status" value="1"/>
</dbReference>
<dbReference type="PANTHER" id="PTHR43630:SF2">
    <property type="entry name" value="GLYCOSYLTRANSFERASE"/>
    <property type="match status" value="1"/>
</dbReference>
<organism evidence="5 6">
    <name type="scientific">Clostridium mobile</name>
    <dbReference type="NCBI Taxonomy" id="2841512"/>
    <lineage>
        <taxon>Bacteria</taxon>
        <taxon>Bacillati</taxon>
        <taxon>Bacillota</taxon>
        <taxon>Clostridia</taxon>
        <taxon>Eubacteriales</taxon>
        <taxon>Clostridiaceae</taxon>
        <taxon>Clostridium</taxon>
    </lineage>
</organism>
<accession>A0ABS6ECZ0</accession>
<dbReference type="EMBL" id="JAHLQF010000001">
    <property type="protein sequence ID" value="MBU5483062.1"/>
    <property type="molecule type" value="Genomic_DNA"/>
</dbReference>
<dbReference type="InterPro" id="IPR019734">
    <property type="entry name" value="TPR_rpt"/>
</dbReference>
<dbReference type="Pfam" id="PF07719">
    <property type="entry name" value="TPR_2"/>
    <property type="match status" value="1"/>
</dbReference>
<feature type="repeat" description="TPR" evidence="3">
    <location>
        <begin position="198"/>
        <end position="231"/>
    </location>
</feature>
<dbReference type="InterPro" id="IPR001173">
    <property type="entry name" value="Glyco_trans_2-like"/>
</dbReference>
<dbReference type="RefSeq" id="WP_216437466.1">
    <property type="nucleotide sequence ID" value="NZ_JAHLQF010000001.1"/>
</dbReference>
<dbReference type="Pfam" id="PF13181">
    <property type="entry name" value="TPR_8"/>
    <property type="match status" value="1"/>
</dbReference>
<dbReference type="PROSITE" id="PS50293">
    <property type="entry name" value="TPR_REGION"/>
    <property type="match status" value="1"/>
</dbReference>
<dbReference type="PROSITE" id="PS50005">
    <property type="entry name" value="TPR"/>
    <property type="match status" value="1"/>
</dbReference>
<dbReference type="SMART" id="SM00028">
    <property type="entry name" value="TPR"/>
    <property type="match status" value="3"/>
</dbReference>
<evidence type="ECO:0000256" key="2">
    <source>
        <dbReference type="ARBA" id="ARBA00022803"/>
    </source>
</evidence>
<comment type="caution">
    <text evidence="5">The sequence shown here is derived from an EMBL/GenBank/DDBJ whole genome shotgun (WGS) entry which is preliminary data.</text>
</comment>
<keyword evidence="2 3" id="KW-0802">TPR repeat</keyword>
<reference evidence="5 6" key="1">
    <citation type="submission" date="2021-06" db="EMBL/GenBank/DDBJ databases">
        <authorList>
            <person name="Sun Q."/>
            <person name="Li D."/>
        </authorList>
    </citation>
    <scope>NUCLEOTIDE SEQUENCE [LARGE SCALE GENOMIC DNA]</scope>
    <source>
        <strain evidence="5 6">MSJ-11</strain>
    </source>
</reference>
<feature type="domain" description="Glycosyltransferase 2-like" evidence="4">
    <location>
        <begin position="4"/>
        <end position="113"/>
    </location>
</feature>
<gene>
    <name evidence="5" type="ORF">KQI86_01910</name>
</gene>
<evidence type="ECO:0000256" key="3">
    <source>
        <dbReference type="PROSITE-ProRule" id="PRU00339"/>
    </source>
</evidence>
<protein>
    <submittedName>
        <fullName evidence="5">Tetratricopeptide repeat protein</fullName>
    </submittedName>
</protein>
<name>A0ABS6ECZ0_9CLOT</name>
<sequence length="350" mass="41193">MLTLCLIVKNEEESLDKCLNNAKEFVDEIIIVDTGSTDKTKEISLKYTDRIFDFDWCDDFSKARNFSISKASNDWVLILDADEYIKIFDRDILLEFINNPDNEKKVGRIEIINIIEDSAGEKKYFERVNRLFNKNYFQYYGIIHEQIKMKNDEHYETKDIDISSEHIGYTKEVVNKTNKLKRNIDLLNNALKDNNDDSYIHYQLGKSYYMLKDYDQAVTYFENALKYDLDYRLEYVIDLIETYGYALINSGKYKEALSLEKFSKYYDAPDLYFLMGLIYMNNAKFSLAVDSFSRCTKFTKGKMEGITTYLPCYNMGIIYEVLGLKEQALECYSLCGKYSLALNRYSQLLK</sequence>
<evidence type="ECO:0000259" key="4">
    <source>
        <dbReference type="Pfam" id="PF00535"/>
    </source>
</evidence>